<comment type="caution">
    <text evidence="2">The sequence shown here is derived from an EMBL/GenBank/DDBJ whole genome shotgun (WGS) entry which is preliminary data.</text>
</comment>
<evidence type="ECO:0000313" key="3">
    <source>
        <dbReference type="Proteomes" id="UP001165124"/>
    </source>
</evidence>
<feature type="region of interest" description="Disordered" evidence="1">
    <location>
        <begin position="1"/>
        <end position="21"/>
    </location>
</feature>
<feature type="region of interest" description="Disordered" evidence="1">
    <location>
        <begin position="43"/>
        <end position="87"/>
    </location>
</feature>
<organism evidence="2 3">
    <name type="scientific">Actinomadura rubrobrunea</name>
    <dbReference type="NCBI Taxonomy" id="115335"/>
    <lineage>
        <taxon>Bacteria</taxon>
        <taxon>Bacillati</taxon>
        <taxon>Actinomycetota</taxon>
        <taxon>Actinomycetes</taxon>
        <taxon>Streptosporangiales</taxon>
        <taxon>Thermomonosporaceae</taxon>
        <taxon>Actinomadura</taxon>
    </lineage>
</organism>
<proteinExistence type="predicted"/>
<sequence length="87" mass="9116">MDHRATDSVPVRPLSAQSIARPSVRTVRGSAIDRHVWAIRSCPDAGATRPDGTRAAPPEAATSAAVPPCRAAVQDEHGAGQRQDRPG</sequence>
<dbReference type="Proteomes" id="UP001165124">
    <property type="component" value="Unassembled WGS sequence"/>
</dbReference>
<keyword evidence="3" id="KW-1185">Reference proteome</keyword>
<evidence type="ECO:0000313" key="2">
    <source>
        <dbReference type="EMBL" id="GLW63741.1"/>
    </source>
</evidence>
<name>A0A9W6PVG9_9ACTN</name>
<dbReference type="EMBL" id="BSRZ01000003">
    <property type="protein sequence ID" value="GLW63741.1"/>
    <property type="molecule type" value="Genomic_DNA"/>
</dbReference>
<feature type="compositionally biased region" description="Low complexity" evidence="1">
    <location>
        <begin position="55"/>
        <end position="68"/>
    </location>
</feature>
<protein>
    <submittedName>
        <fullName evidence="2">Uncharacterized protein</fullName>
    </submittedName>
</protein>
<reference evidence="2" key="1">
    <citation type="submission" date="2023-02" db="EMBL/GenBank/DDBJ databases">
        <title>Actinomadura rubrobrunea NBRC 14622.</title>
        <authorList>
            <person name="Ichikawa N."/>
            <person name="Sato H."/>
            <person name="Tonouchi N."/>
        </authorList>
    </citation>
    <scope>NUCLEOTIDE SEQUENCE</scope>
    <source>
        <strain evidence="2">NBRC 14622</strain>
    </source>
</reference>
<dbReference type="AlphaFoldDB" id="A0A9W6PVG9"/>
<gene>
    <name evidence="2" type="ORF">Arub01_19850</name>
</gene>
<evidence type="ECO:0000256" key="1">
    <source>
        <dbReference type="SAM" id="MobiDB-lite"/>
    </source>
</evidence>
<accession>A0A9W6PVG9</accession>
<feature type="compositionally biased region" description="Basic and acidic residues" evidence="1">
    <location>
        <begin position="73"/>
        <end position="87"/>
    </location>
</feature>